<reference evidence="4" key="1">
    <citation type="journal article" date="2019" name="Int. J. Syst. Evol. Microbiol.">
        <title>The Global Catalogue of Microorganisms (GCM) 10K type strain sequencing project: providing services to taxonomists for standard genome sequencing and annotation.</title>
        <authorList>
            <consortium name="The Broad Institute Genomics Platform"/>
            <consortium name="The Broad Institute Genome Sequencing Center for Infectious Disease"/>
            <person name="Wu L."/>
            <person name="Ma J."/>
        </authorList>
    </citation>
    <scope>NUCLEOTIDE SEQUENCE [LARGE SCALE GENOMIC DNA]</scope>
    <source>
        <strain evidence="4">JCM 17695</strain>
    </source>
</reference>
<gene>
    <name evidence="3" type="ORF">ACFQV2_02120</name>
</gene>
<feature type="compositionally biased region" description="Polar residues" evidence="1">
    <location>
        <begin position="1"/>
        <end position="12"/>
    </location>
</feature>
<evidence type="ECO:0000313" key="3">
    <source>
        <dbReference type="EMBL" id="MFC7612622.1"/>
    </source>
</evidence>
<dbReference type="EMBL" id="JBHTEY010000004">
    <property type="protein sequence ID" value="MFC7612622.1"/>
    <property type="molecule type" value="Genomic_DNA"/>
</dbReference>
<evidence type="ECO:0000256" key="1">
    <source>
        <dbReference type="SAM" id="MobiDB-lite"/>
    </source>
</evidence>
<feature type="transmembrane region" description="Helical" evidence="2">
    <location>
        <begin position="26"/>
        <end position="45"/>
    </location>
</feature>
<proteinExistence type="predicted"/>
<keyword evidence="2" id="KW-0472">Membrane</keyword>
<evidence type="ECO:0000313" key="4">
    <source>
        <dbReference type="Proteomes" id="UP001596512"/>
    </source>
</evidence>
<organism evidence="3 4">
    <name type="scientific">Actinokineospora soli</name>
    <dbReference type="NCBI Taxonomy" id="1048753"/>
    <lineage>
        <taxon>Bacteria</taxon>
        <taxon>Bacillati</taxon>
        <taxon>Actinomycetota</taxon>
        <taxon>Actinomycetes</taxon>
        <taxon>Pseudonocardiales</taxon>
        <taxon>Pseudonocardiaceae</taxon>
        <taxon>Actinokineospora</taxon>
    </lineage>
</organism>
<feature type="transmembrane region" description="Helical" evidence="2">
    <location>
        <begin position="217"/>
        <end position="241"/>
    </location>
</feature>
<protein>
    <submittedName>
        <fullName evidence="3">Uncharacterized protein</fullName>
    </submittedName>
</protein>
<keyword evidence="4" id="KW-1185">Reference proteome</keyword>
<evidence type="ECO:0000256" key="2">
    <source>
        <dbReference type="SAM" id="Phobius"/>
    </source>
</evidence>
<sequence>MTDQQNPGQQKNAAGEQKKPGKGCGCLVWVVILLMIGLGVVLGGAEEGWFDSSDNDTTIAAPSGQEAADLVNRLAEAEKAHGICYGWSLRDGSNTVVTEGSSRGTGVLASSCARWVSLDIIVDYAPATSESEDSATIDVSKSDDLVGKIPYSTDLEYMGVTREAAINDPTATIGLGALALPLLMAEQGVVEALPLADPADEPATAISRPGSDFVGNYSGALIALGIIGGIAVLSLIIGLIVRKRGAEAR</sequence>
<keyword evidence="2" id="KW-1133">Transmembrane helix</keyword>
<accession>A0ABW2TFU6</accession>
<feature type="region of interest" description="Disordered" evidence="1">
    <location>
        <begin position="1"/>
        <end position="21"/>
    </location>
</feature>
<dbReference type="Proteomes" id="UP001596512">
    <property type="component" value="Unassembled WGS sequence"/>
</dbReference>
<name>A0ABW2TFU6_9PSEU</name>
<keyword evidence="2" id="KW-0812">Transmembrane</keyword>
<comment type="caution">
    <text evidence="3">The sequence shown here is derived from an EMBL/GenBank/DDBJ whole genome shotgun (WGS) entry which is preliminary data.</text>
</comment>